<name>A0A2I1CMU8_ASPN1</name>
<protein>
    <submittedName>
        <fullName evidence="2">S-adenosyl-L-methionine-dependent methyltransferase</fullName>
    </submittedName>
</protein>
<comment type="caution">
    <text evidence="2">The sequence shown here is derived from an EMBL/GenBank/DDBJ whole genome shotgun (WGS) entry which is preliminary data.</text>
</comment>
<proteinExistence type="predicted"/>
<dbReference type="PANTHER" id="PTHR43591:SF24">
    <property type="entry name" value="2-METHOXY-6-POLYPRENYL-1,4-BENZOQUINOL METHYLASE, MITOCHONDRIAL"/>
    <property type="match status" value="1"/>
</dbReference>
<feature type="domain" description="Methyltransferase" evidence="1">
    <location>
        <begin position="74"/>
        <end position="165"/>
    </location>
</feature>
<evidence type="ECO:0000313" key="3">
    <source>
        <dbReference type="Proteomes" id="UP000234474"/>
    </source>
</evidence>
<dbReference type="STRING" id="1392255.A0A2I1CMU8"/>
<keyword evidence="3" id="KW-1185">Reference proteome</keyword>
<dbReference type="RefSeq" id="XP_024687538.1">
    <property type="nucleotide sequence ID" value="XM_024829440.1"/>
</dbReference>
<dbReference type="EMBL" id="MSZS01000001">
    <property type="protein sequence ID" value="PKX98943.1"/>
    <property type="molecule type" value="Genomic_DNA"/>
</dbReference>
<keyword evidence="2" id="KW-0808">Transferase</keyword>
<dbReference type="Pfam" id="PF13649">
    <property type="entry name" value="Methyltransf_25"/>
    <property type="match status" value="1"/>
</dbReference>
<dbReference type="Gene3D" id="3.40.50.150">
    <property type="entry name" value="Vaccinia Virus protein VP39"/>
    <property type="match status" value="1"/>
</dbReference>
<evidence type="ECO:0000313" key="2">
    <source>
        <dbReference type="EMBL" id="PKX98943.1"/>
    </source>
</evidence>
<dbReference type="InterPro" id="IPR029063">
    <property type="entry name" value="SAM-dependent_MTases_sf"/>
</dbReference>
<accession>A0A2I1CMU8</accession>
<dbReference type="OMA" id="FPLYVCI"/>
<dbReference type="PANTHER" id="PTHR43591">
    <property type="entry name" value="METHYLTRANSFERASE"/>
    <property type="match status" value="1"/>
</dbReference>
<dbReference type="GeneID" id="36536766"/>
<dbReference type="SUPFAM" id="SSF53335">
    <property type="entry name" value="S-adenosyl-L-methionine-dependent methyltransferases"/>
    <property type="match status" value="1"/>
</dbReference>
<dbReference type="Proteomes" id="UP000234474">
    <property type="component" value="Unassembled WGS sequence"/>
</dbReference>
<dbReference type="InterPro" id="IPR041698">
    <property type="entry name" value="Methyltransf_25"/>
</dbReference>
<dbReference type="VEuPathDB" id="FungiDB:P174DRAFT_456552"/>
<gene>
    <name evidence="2" type="ORF">P174DRAFT_456552</name>
</gene>
<dbReference type="OrthoDB" id="506498at2759"/>
<sequence length="298" mass="34462">MTSPDSDTEELDEVYLHTVTIRGREFHKFSIDNRIAFEPVDDEEAERLDLQHRVFFRIFDSRLIFPPIPRLRRVLDCGYGAGSWAVDVATQYPDCRVIGLDISPHKNPDDVPENLSLQVDDLNRRFTFPSNHFDLVHSSLLATGINRARWPSYLADIRRVLKPGGWVQLIEIYFNVQSDNGSITEEHALRRWSRQFMRSYEGTKDLRVGTRLNTLLRDGGFEEIDARMIPLPLSAWSNDRRMQQIGMLNRENVNNLLPSLALYPLTQISGMPQQDFQDLITQARREAETASLKAYFPL</sequence>
<evidence type="ECO:0000259" key="1">
    <source>
        <dbReference type="Pfam" id="PF13649"/>
    </source>
</evidence>
<dbReference type="GO" id="GO:0032259">
    <property type="term" value="P:methylation"/>
    <property type="evidence" value="ECO:0007669"/>
    <property type="project" value="UniProtKB-KW"/>
</dbReference>
<dbReference type="AlphaFoldDB" id="A0A2I1CMU8"/>
<dbReference type="CDD" id="cd02440">
    <property type="entry name" value="AdoMet_MTases"/>
    <property type="match status" value="1"/>
</dbReference>
<organism evidence="2 3">
    <name type="scientific">Aspergillus novofumigatus (strain IBT 16806)</name>
    <dbReference type="NCBI Taxonomy" id="1392255"/>
    <lineage>
        <taxon>Eukaryota</taxon>
        <taxon>Fungi</taxon>
        <taxon>Dikarya</taxon>
        <taxon>Ascomycota</taxon>
        <taxon>Pezizomycotina</taxon>
        <taxon>Eurotiomycetes</taxon>
        <taxon>Eurotiomycetidae</taxon>
        <taxon>Eurotiales</taxon>
        <taxon>Aspergillaceae</taxon>
        <taxon>Aspergillus</taxon>
        <taxon>Aspergillus subgen. Fumigati</taxon>
    </lineage>
</organism>
<dbReference type="GO" id="GO:0008168">
    <property type="term" value="F:methyltransferase activity"/>
    <property type="evidence" value="ECO:0007669"/>
    <property type="project" value="UniProtKB-KW"/>
</dbReference>
<keyword evidence="2" id="KW-0489">Methyltransferase</keyword>
<reference evidence="3" key="1">
    <citation type="journal article" date="2018" name="Proc. Natl. Acad. Sci. U.S.A.">
        <title>Linking secondary metabolites to gene clusters through genome sequencing of six diverse Aspergillus species.</title>
        <authorList>
            <person name="Kaerboelling I."/>
            <person name="Vesth T.C."/>
            <person name="Frisvad J.C."/>
            <person name="Nybo J.L."/>
            <person name="Theobald S."/>
            <person name="Kuo A."/>
            <person name="Bowyer P."/>
            <person name="Matsuda Y."/>
            <person name="Mondo S."/>
            <person name="Lyhne E.K."/>
            <person name="Kogle M.E."/>
            <person name="Clum A."/>
            <person name="Lipzen A."/>
            <person name="Salamov A."/>
            <person name="Ngan C.Y."/>
            <person name="Daum C."/>
            <person name="Chiniquy J."/>
            <person name="Barry K."/>
            <person name="LaButti K."/>
            <person name="Haridas S."/>
            <person name="Simmons B.A."/>
            <person name="Magnuson J.K."/>
            <person name="Mortensen U.H."/>
            <person name="Larsen T.O."/>
            <person name="Grigoriev I.V."/>
            <person name="Baker S.E."/>
            <person name="Andersen M.R."/>
        </authorList>
    </citation>
    <scope>NUCLEOTIDE SEQUENCE [LARGE SCALE GENOMIC DNA]</scope>
    <source>
        <strain evidence="3">IBT 16806</strain>
    </source>
</reference>